<feature type="signal peptide" evidence="1">
    <location>
        <begin position="1"/>
        <end position="20"/>
    </location>
</feature>
<organism evidence="2 3">
    <name type="scientific">Nostoc cf. edaphicum LEGE 07299</name>
    <dbReference type="NCBI Taxonomy" id="2777974"/>
    <lineage>
        <taxon>Bacteria</taxon>
        <taxon>Bacillati</taxon>
        <taxon>Cyanobacteriota</taxon>
        <taxon>Cyanophyceae</taxon>
        <taxon>Nostocales</taxon>
        <taxon>Nostocaceae</taxon>
        <taxon>Nostoc</taxon>
    </lineage>
</organism>
<evidence type="ECO:0000313" key="2">
    <source>
        <dbReference type="EMBL" id="MBE9107578.1"/>
    </source>
</evidence>
<dbReference type="RefSeq" id="WP_194047517.1">
    <property type="nucleotide sequence ID" value="NZ_JADEXF010000901.1"/>
</dbReference>
<reference evidence="2 3" key="1">
    <citation type="submission" date="2020-10" db="EMBL/GenBank/DDBJ databases">
        <authorList>
            <person name="Castelo-Branco R."/>
            <person name="Eusebio N."/>
            <person name="Adriana R."/>
            <person name="Vieira A."/>
            <person name="Brugerolle De Fraissinette N."/>
            <person name="Rezende De Castro R."/>
            <person name="Schneider M.P."/>
            <person name="Vasconcelos V."/>
            <person name="Leao P.N."/>
        </authorList>
    </citation>
    <scope>NUCLEOTIDE SEQUENCE [LARGE SCALE GENOMIC DNA]</scope>
    <source>
        <strain evidence="2 3">LEGE 07299</strain>
    </source>
</reference>
<accession>A0ABR9U4J3</accession>
<proteinExistence type="predicted"/>
<evidence type="ECO:0000313" key="3">
    <source>
        <dbReference type="Proteomes" id="UP000647836"/>
    </source>
</evidence>
<dbReference type="Proteomes" id="UP000647836">
    <property type="component" value="Unassembled WGS sequence"/>
</dbReference>
<protein>
    <submittedName>
        <fullName evidence="2">Uncharacterized protein</fullName>
    </submittedName>
</protein>
<gene>
    <name evidence="2" type="ORF">IQ229_22400</name>
</gene>
<keyword evidence="3" id="KW-1185">Reference proteome</keyword>
<comment type="caution">
    <text evidence="2">The sequence shown here is derived from an EMBL/GenBank/DDBJ whole genome shotgun (WGS) entry which is preliminary data.</text>
</comment>
<feature type="chain" id="PRO_5046111410" evidence="1">
    <location>
        <begin position="21"/>
        <end position="222"/>
    </location>
</feature>
<keyword evidence="1" id="KW-0732">Signal</keyword>
<evidence type="ECO:0000256" key="1">
    <source>
        <dbReference type="SAM" id="SignalP"/>
    </source>
</evidence>
<name>A0ABR9U4J3_9NOSO</name>
<sequence>MKIWKSLLIVLMIVANLAFAQPSFADRPKFSKNPDYIEVTKALKQLSQTKDAQTQVEGLTPEEIKKRTEELTLQKYALETGINWGQCNNQTGNTIAVYGKRPNDDDEDEDAVYENGLYFLADGQSTKNNWDCDGIYLPNDVQVANFTSSPNGQGEELTGAAALKILDGTQLVIKRNPDTTAIELNVPTVKVLNSKNANWFIPDISQDIINTRVPNAPSTSSR</sequence>
<dbReference type="EMBL" id="JADEXF010000901">
    <property type="protein sequence ID" value="MBE9107578.1"/>
    <property type="molecule type" value="Genomic_DNA"/>
</dbReference>